<dbReference type="AlphaFoldDB" id="Q01W21"/>
<keyword evidence="1" id="KW-0812">Transmembrane</keyword>
<dbReference type="KEGG" id="sus:Acid_5191"/>
<accession>Q01W21</accession>
<feature type="transmembrane region" description="Helical" evidence="1">
    <location>
        <begin position="45"/>
        <end position="69"/>
    </location>
</feature>
<keyword evidence="1" id="KW-1133">Transmembrane helix</keyword>
<dbReference type="OrthoDB" id="8850092at2"/>
<protein>
    <submittedName>
        <fullName evidence="2">Uncharacterized protein</fullName>
    </submittedName>
</protein>
<dbReference type="HOGENOM" id="CLU_082430_0_0_0"/>
<feature type="transmembrane region" description="Helical" evidence="1">
    <location>
        <begin position="113"/>
        <end position="132"/>
    </location>
</feature>
<feature type="transmembrane region" description="Helical" evidence="1">
    <location>
        <begin position="76"/>
        <end position="93"/>
    </location>
</feature>
<keyword evidence="1" id="KW-0472">Membrane</keyword>
<dbReference type="eggNOG" id="ENOG50318MJ">
    <property type="taxonomic scope" value="Bacteria"/>
</dbReference>
<sequence precursor="true">MGTTSTSLLALAGLGAFHGLNPGMGWLFAVALGMQEGRRSAVWRALVPLTLGHALAIAAAIGVATIAGIALSPAMLRWPVAILLAGLGMLQLYRHLHPRWAAMRVGMGGLTLWSFLMASAHGAGLMVLPVFLKMTAVAEGPSCHARGASTQAMAGATATLAHGVGYLAVTALAAWVVTDRFGLGLLRKGWINLNVIWAGALILTGCLTLCV</sequence>
<evidence type="ECO:0000313" key="2">
    <source>
        <dbReference type="EMBL" id="ABJ86144.1"/>
    </source>
</evidence>
<name>Q01W21_SOLUE</name>
<dbReference type="EMBL" id="CP000473">
    <property type="protein sequence ID" value="ABJ86144.1"/>
    <property type="molecule type" value="Genomic_DNA"/>
</dbReference>
<dbReference type="InParanoid" id="Q01W21"/>
<gene>
    <name evidence="2" type="ordered locus">Acid_5191</name>
</gene>
<proteinExistence type="predicted"/>
<feature type="transmembrane region" description="Helical" evidence="1">
    <location>
        <begin position="153"/>
        <end position="177"/>
    </location>
</feature>
<reference evidence="2" key="1">
    <citation type="submission" date="2006-10" db="EMBL/GenBank/DDBJ databases">
        <title>Complete sequence of Solibacter usitatus Ellin6076.</title>
        <authorList>
            <consortium name="US DOE Joint Genome Institute"/>
            <person name="Copeland A."/>
            <person name="Lucas S."/>
            <person name="Lapidus A."/>
            <person name="Barry K."/>
            <person name="Detter J.C."/>
            <person name="Glavina del Rio T."/>
            <person name="Hammon N."/>
            <person name="Israni S."/>
            <person name="Dalin E."/>
            <person name="Tice H."/>
            <person name="Pitluck S."/>
            <person name="Thompson L.S."/>
            <person name="Brettin T."/>
            <person name="Bruce D."/>
            <person name="Han C."/>
            <person name="Tapia R."/>
            <person name="Gilna P."/>
            <person name="Schmutz J."/>
            <person name="Larimer F."/>
            <person name="Land M."/>
            <person name="Hauser L."/>
            <person name="Kyrpides N."/>
            <person name="Mikhailova N."/>
            <person name="Janssen P.H."/>
            <person name="Kuske C.R."/>
            <person name="Richardson P."/>
        </authorList>
    </citation>
    <scope>NUCLEOTIDE SEQUENCE</scope>
    <source>
        <strain evidence="2">Ellin6076</strain>
    </source>
</reference>
<evidence type="ECO:0000256" key="1">
    <source>
        <dbReference type="SAM" id="Phobius"/>
    </source>
</evidence>
<feature type="transmembrane region" description="Helical" evidence="1">
    <location>
        <begin position="189"/>
        <end position="210"/>
    </location>
</feature>
<organism evidence="2">
    <name type="scientific">Solibacter usitatus (strain Ellin6076)</name>
    <dbReference type="NCBI Taxonomy" id="234267"/>
    <lineage>
        <taxon>Bacteria</taxon>
        <taxon>Pseudomonadati</taxon>
        <taxon>Acidobacteriota</taxon>
        <taxon>Terriglobia</taxon>
        <taxon>Bryobacterales</taxon>
        <taxon>Solibacteraceae</taxon>
        <taxon>Candidatus Solibacter</taxon>
    </lineage>
</organism>
<dbReference type="STRING" id="234267.Acid_5191"/>